<evidence type="ECO:0000313" key="2">
    <source>
        <dbReference type="Proteomes" id="UP001612741"/>
    </source>
</evidence>
<organism evidence="1 2">
    <name type="scientific">Nonomuraea typhae</name>
    <dbReference type="NCBI Taxonomy" id="2603600"/>
    <lineage>
        <taxon>Bacteria</taxon>
        <taxon>Bacillati</taxon>
        <taxon>Actinomycetota</taxon>
        <taxon>Actinomycetes</taxon>
        <taxon>Streptosporangiales</taxon>
        <taxon>Streptosporangiaceae</taxon>
        <taxon>Nonomuraea</taxon>
    </lineage>
</organism>
<keyword evidence="2" id="KW-1185">Reference proteome</keyword>
<name>A0ABW7YUM8_9ACTN</name>
<accession>A0ABW7YUM8</accession>
<proteinExistence type="predicted"/>
<reference evidence="1 2" key="1">
    <citation type="submission" date="2024-10" db="EMBL/GenBank/DDBJ databases">
        <title>The Natural Products Discovery Center: Release of the First 8490 Sequenced Strains for Exploring Actinobacteria Biosynthetic Diversity.</title>
        <authorList>
            <person name="Kalkreuter E."/>
            <person name="Kautsar S.A."/>
            <person name="Yang D."/>
            <person name="Bader C.D."/>
            <person name="Teijaro C.N."/>
            <person name="Fluegel L."/>
            <person name="Davis C.M."/>
            <person name="Simpson J.R."/>
            <person name="Lauterbach L."/>
            <person name="Steele A.D."/>
            <person name="Gui C."/>
            <person name="Meng S."/>
            <person name="Li G."/>
            <person name="Viehrig K."/>
            <person name="Ye F."/>
            <person name="Su P."/>
            <person name="Kiefer A.F."/>
            <person name="Nichols A."/>
            <person name="Cepeda A.J."/>
            <person name="Yan W."/>
            <person name="Fan B."/>
            <person name="Jiang Y."/>
            <person name="Adhikari A."/>
            <person name="Zheng C.-J."/>
            <person name="Schuster L."/>
            <person name="Cowan T.M."/>
            <person name="Smanski M.J."/>
            <person name="Chevrette M.G."/>
            <person name="De Carvalho L.P.S."/>
            <person name="Shen B."/>
        </authorList>
    </citation>
    <scope>NUCLEOTIDE SEQUENCE [LARGE SCALE GENOMIC DNA]</scope>
    <source>
        <strain evidence="1 2">NPDC050545</strain>
    </source>
</reference>
<comment type="caution">
    <text evidence="1">The sequence shown here is derived from an EMBL/GenBank/DDBJ whole genome shotgun (WGS) entry which is preliminary data.</text>
</comment>
<evidence type="ECO:0008006" key="3">
    <source>
        <dbReference type="Google" id="ProtNLM"/>
    </source>
</evidence>
<sequence>MDIDRSRLRTSAEAYDLERRDLADAVRRAADELTAIGAFWGTTQPGATFFKGEGRGYEAATDQIAKGLTQLDKGHASIAHRLRLMGDVVQVADWDTIAEILARLPEPDEDPHVWGESP</sequence>
<dbReference type="RefSeq" id="WP_397083069.1">
    <property type="nucleotide sequence ID" value="NZ_JBITGY010000005.1"/>
</dbReference>
<evidence type="ECO:0000313" key="1">
    <source>
        <dbReference type="EMBL" id="MFI6499630.1"/>
    </source>
</evidence>
<dbReference type="EMBL" id="JBITGY010000005">
    <property type="protein sequence ID" value="MFI6499630.1"/>
    <property type="molecule type" value="Genomic_DNA"/>
</dbReference>
<gene>
    <name evidence="1" type="ORF">ACIBG2_19740</name>
</gene>
<protein>
    <recommendedName>
        <fullName evidence="3">WXG100 family type VII secretion target</fullName>
    </recommendedName>
</protein>
<dbReference type="Proteomes" id="UP001612741">
    <property type="component" value="Unassembled WGS sequence"/>
</dbReference>